<comment type="caution">
    <text evidence="1">The sequence shown here is derived from an EMBL/GenBank/DDBJ whole genome shotgun (WGS) entry which is preliminary data.</text>
</comment>
<name>A0AAD8F122_BIOPF</name>
<accession>A0AAD8F122</accession>
<organism evidence="1 2">
    <name type="scientific">Biomphalaria pfeifferi</name>
    <name type="common">Bloodfluke planorb</name>
    <name type="synonym">Freshwater snail</name>
    <dbReference type="NCBI Taxonomy" id="112525"/>
    <lineage>
        <taxon>Eukaryota</taxon>
        <taxon>Metazoa</taxon>
        <taxon>Spiralia</taxon>
        <taxon>Lophotrochozoa</taxon>
        <taxon>Mollusca</taxon>
        <taxon>Gastropoda</taxon>
        <taxon>Heterobranchia</taxon>
        <taxon>Euthyneura</taxon>
        <taxon>Panpulmonata</taxon>
        <taxon>Hygrophila</taxon>
        <taxon>Lymnaeoidea</taxon>
        <taxon>Planorbidae</taxon>
        <taxon>Biomphalaria</taxon>
    </lineage>
</organism>
<proteinExistence type="predicted"/>
<dbReference type="Proteomes" id="UP001233172">
    <property type="component" value="Unassembled WGS sequence"/>
</dbReference>
<dbReference type="AlphaFoldDB" id="A0AAD8F122"/>
<reference evidence="1" key="1">
    <citation type="journal article" date="2023" name="PLoS Negl. Trop. Dis.">
        <title>A genome sequence for Biomphalaria pfeifferi, the major vector snail for the human-infecting parasite Schistosoma mansoni.</title>
        <authorList>
            <person name="Bu L."/>
            <person name="Lu L."/>
            <person name="Laidemitt M.R."/>
            <person name="Zhang S.M."/>
            <person name="Mutuku M."/>
            <person name="Mkoji G."/>
            <person name="Steinauer M."/>
            <person name="Loker E.S."/>
        </authorList>
    </citation>
    <scope>NUCLEOTIDE SEQUENCE</scope>
    <source>
        <strain evidence="1">KasaAsao</strain>
    </source>
</reference>
<evidence type="ECO:0000313" key="1">
    <source>
        <dbReference type="EMBL" id="KAK0046446.1"/>
    </source>
</evidence>
<sequence length="103" mass="11138">MNNCDVSADLENDVMNDCDVSADLENDFMNNCDVSADLENDVKHLLLPISLSSLGHISSSKVSTASIRSDGIIVNISCLLSFNERKEISSSLCESLHLLPAHS</sequence>
<evidence type="ECO:0000313" key="2">
    <source>
        <dbReference type="Proteomes" id="UP001233172"/>
    </source>
</evidence>
<gene>
    <name evidence="1" type="ORF">Bpfe_024094</name>
</gene>
<protein>
    <submittedName>
        <fullName evidence="1">Uncharacterized protein</fullName>
    </submittedName>
</protein>
<dbReference type="EMBL" id="JASAOG010000165">
    <property type="protein sequence ID" value="KAK0046446.1"/>
    <property type="molecule type" value="Genomic_DNA"/>
</dbReference>
<reference evidence="1" key="2">
    <citation type="submission" date="2023-04" db="EMBL/GenBank/DDBJ databases">
        <authorList>
            <person name="Bu L."/>
            <person name="Lu L."/>
            <person name="Laidemitt M.R."/>
            <person name="Zhang S.M."/>
            <person name="Mutuku M."/>
            <person name="Mkoji G."/>
            <person name="Steinauer M."/>
            <person name="Loker E.S."/>
        </authorList>
    </citation>
    <scope>NUCLEOTIDE SEQUENCE</scope>
    <source>
        <strain evidence="1">KasaAsao</strain>
        <tissue evidence="1">Whole Snail</tissue>
    </source>
</reference>
<keyword evidence="2" id="KW-1185">Reference proteome</keyword>